<dbReference type="EMBL" id="VXIS01000005">
    <property type="protein sequence ID" value="KAA8914490.1"/>
    <property type="molecule type" value="Genomic_DNA"/>
</dbReference>
<reference evidence="1 2" key="1">
    <citation type="submission" date="2019-09" db="EMBL/GenBank/DDBJ databases">
        <title>Draft genome of the ectomycorrhizal ascomycete Sphaerosporella brunnea.</title>
        <authorList>
            <consortium name="DOE Joint Genome Institute"/>
            <person name="Benucci G.M."/>
            <person name="Marozzi G."/>
            <person name="Antonielli L."/>
            <person name="Sanchez S."/>
            <person name="Marco P."/>
            <person name="Wang X."/>
            <person name="Falini L.B."/>
            <person name="Barry K."/>
            <person name="Haridas S."/>
            <person name="Lipzen A."/>
            <person name="Labutti K."/>
            <person name="Grigoriev I.V."/>
            <person name="Murat C."/>
            <person name="Martin F."/>
            <person name="Albertini E."/>
            <person name="Donnini D."/>
            <person name="Bonito G."/>
        </authorList>
    </citation>
    <scope>NUCLEOTIDE SEQUENCE [LARGE SCALE GENOMIC DNA]</scope>
    <source>
        <strain evidence="1 2">Sb_GMNB300</strain>
    </source>
</reference>
<dbReference type="Proteomes" id="UP000326924">
    <property type="component" value="Unassembled WGS sequence"/>
</dbReference>
<proteinExistence type="predicted"/>
<dbReference type="OrthoDB" id="2364732at2759"/>
<comment type="caution">
    <text evidence="1">The sequence shown here is derived from an EMBL/GenBank/DDBJ whole genome shotgun (WGS) entry which is preliminary data.</text>
</comment>
<keyword evidence="2" id="KW-1185">Reference proteome</keyword>
<dbReference type="InParanoid" id="A0A5J5FA51"/>
<dbReference type="AlphaFoldDB" id="A0A5J5FA51"/>
<protein>
    <submittedName>
        <fullName evidence="1">Uncharacterized protein</fullName>
    </submittedName>
</protein>
<sequence length="324" mass="36366">MDDGESRRFTERIFGTTLCHLFTTPDRVLLLDEAQTSYYELGFWNDFLKQLGETGVHVILFGCYGSPRRSPFSMAAETAGTPLILKEPQRIGRSWGGRNLRPLPRPSVDASPPLAIAPDLVRWLHGMTGGHVGALVSMLKDADGLRRIRLNRELMAVDLLLPHPAVAPDDALHNEAIAYFFRAMLWKGSLASTHLGDDQNMREIVFKSAWVQTVLGGKDSIIYLFPSPLHRWFYSYKLIPSSPEVDFNLYPRPLNLILAIQERFKPSELTIVAQCSSMAFYGDMLPGYGFGVELLVDGQTLRPISLRCPVLYHHLVNSGVIKKN</sequence>
<gene>
    <name evidence="1" type="ORF">FN846DRAFT_1006746</name>
</gene>
<name>A0A5J5FA51_9PEZI</name>
<evidence type="ECO:0000313" key="1">
    <source>
        <dbReference type="EMBL" id="KAA8914490.1"/>
    </source>
</evidence>
<accession>A0A5J5FA51</accession>
<evidence type="ECO:0000313" key="2">
    <source>
        <dbReference type="Proteomes" id="UP000326924"/>
    </source>
</evidence>
<organism evidence="1 2">
    <name type="scientific">Sphaerosporella brunnea</name>
    <dbReference type="NCBI Taxonomy" id="1250544"/>
    <lineage>
        <taxon>Eukaryota</taxon>
        <taxon>Fungi</taxon>
        <taxon>Dikarya</taxon>
        <taxon>Ascomycota</taxon>
        <taxon>Pezizomycotina</taxon>
        <taxon>Pezizomycetes</taxon>
        <taxon>Pezizales</taxon>
        <taxon>Pyronemataceae</taxon>
        <taxon>Sphaerosporella</taxon>
    </lineage>
</organism>